<dbReference type="InterPro" id="IPR042213">
    <property type="entry name" value="NBD_C_sf"/>
</dbReference>
<keyword evidence="6" id="KW-0119">Carbohydrate metabolism</keyword>
<dbReference type="InterPro" id="IPR010737">
    <property type="entry name" value="4-carb_acid_sugar_kinase_N"/>
</dbReference>
<organism evidence="9 10">
    <name type="scientific">Bacillus taeanensis</name>
    <dbReference type="NCBI Taxonomy" id="273032"/>
    <lineage>
        <taxon>Bacteria</taxon>
        <taxon>Bacillati</taxon>
        <taxon>Bacillota</taxon>
        <taxon>Bacilli</taxon>
        <taxon>Bacillales</taxon>
        <taxon>Bacillaceae</taxon>
        <taxon>Bacillus</taxon>
    </lineage>
</organism>
<keyword evidence="2" id="KW-0808">Transferase</keyword>
<evidence type="ECO:0000256" key="6">
    <source>
        <dbReference type="ARBA" id="ARBA00023277"/>
    </source>
</evidence>
<feature type="domain" description="Four-carbon acid sugar kinase nucleotide binding" evidence="8">
    <location>
        <begin position="252"/>
        <end position="421"/>
    </location>
</feature>
<accession>A0A366XR10</accession>
<evidence type="ECO:0000259" key="7">
    <source>
        <dbReference type="Pfam" id="PF07005"/>
    </source>
</evidence>
<comment type="similarity">
    <text evidence="1">Belongs to the four-carbon acid sugar kinase family.</text>
</comment>
<evidence type="ECO:0000259" key="8">
    <source>
        <dbReference type="Pfam" id="PF17042"/>
    </source>
</evidence>
<evidence type="ECO:0000256" key="3">
    <source>
        <dbReference type="ARBA" id="ARBA00022741"/>
    </source>
</evidence>
<evidence type="ECO:0000313" key="9">
    <source>
        <dbReference type="EMBL" id="RBW67958.1"/>
    </source>
</evidence>
<dbReference type="OrthoDB" id="9778478at2"/>
<dbReference type="InterPro" id="IPR037051">
    <property type="entry name" value="4-carb_acid_sugar_kinase_N_sf"/>
</dbReference>
<dbReference type="Gene3D" id="3.40.980.20">
    <property type="entry name" value="Four-carbon acid sugar kinase, nucleotide binding domain"/>
    <property type="match status" value="1"/>
</dbReference>
<dbReference type="EMBL" id="QOCW01000027">
    <property type="protein sequence ID" value="RBW67958.1"/>
    <property type="molecule type" value="Genomic_DNA"/>
</dbReference>
<sequence>MVKLAVIADDLTGANDTGVQFAKQGLNTTVLFSDTRLQPSHMSGDVIVLNSDSRALQADNAYDVVYKLSTQLSSLGVSSVLKKIDSTMRGNVGAEIDAVMDVFEFKTALVVPAFPKSKRVTINGKHYVHGVPLAETEIANDPTCPVKESYLPKLLHDQSERKVELISIEDVRKGKEQLAEKMKGLSLEKDSKIVVIDAETDKELQTIAEAAQRLEENVLWVGSAGIAYHLCSTVHHNEPSYKKSKGKQLPILVVAGSISSITHRQIQELKEKNNIEEIVISPDKFFDESDRQAEIERAVKMGETLLDKGDLVVSTNREREAVERVKAIQQSLGLTNLDVGSTIANALGVIAGKLIESKNVQGAVLTGGDIAGATCKVLNGKGIRVVGEVEDGLPYGQLFGGLFDGLPLVTKAGAFGTEQALVKALQTLTDVNKQV</sequence>
<keyword evidence="4" id="KW-0418">Kinase</keyword>
<proteinExistence type="inferred from homology"/>
<dbReference type="InterPro" id="IPR031475">
    <property type="entry name" value="NBD_C"/>
</dbReference>
<feature type="domain" description="Four-carbon acid sugar kinase N-terminal" evidence="7">
    <location>
        <begin position="4"/>
        <end position="230"/>
    </location>
</feature>
<evidence type="ECO:0000256" key="1">
    <source>
        <dbReference type="ARBA" id="ARBA00005715"/>
    </source>
</evidence>
<evidence type="ECO:0000256" key="2">
    <source>
        <dbReference type="ARBA" id="ARBA00022679"/>
    </source>
</evidence>
<evidence type="ECO:0000313" key="10">
    <source>
        <dbReference type="Proteomes" id="UP000253314"/>
    </source>
</evidence>
<dbReference type="Proteomes" id="UP000253314">
    <property type="component" value="Unassembled WGS sequence"/>
</dbReference>
<keyword evidence="3" id="KW-0547">Nucleotide-binding</keyword>
<comment type="caution">
    <text evidence="9">The sequence shown here is derived from an EMBL/GenBank/DDBJ whole genome shotgun (WGS) entry which is preliminary data.</text>
</comment>
<dbReference type="Pfam" id="PF17042">
    <property type="entry name" value="NBD_C"/>
    <property type="match status" value="1"/>
</dbReference>
<gene>
    <name evidence="9" type="ORF">DS031_19325</name>
</gene>
<evidence type="ECO:0000256" key="4">
    <source>
        <dbReference type="ARBA" id="ARBA00022777"/>
    </source>
</evidence>
<dbReference type="RefSeq" id="WP_113807749.1">
    <property type="nucleotide sequence ID" value="NZ_QOCW01000027.1"/>
</dbReference>
<dbReference type="Gene3D" id="3.40.50.10840">
    <property type="entry name" value="Putative sugar-binding, N-terminal domain"/>
    <property type="match status" value="1"/>
</dbReference>
<dbReference type="AlphaFoldDB" id="A0A366XR10"/>
<reference evidence="9 10" key="1">
    <citation type="submission" date="2018-07" db="EMBL/GenBank/DDBJ databases">
        <title>Lottiidibacillus patelloidae gen. nov., sp. nov., isolated from the intestinal tract of a marine limpet and the reclassification of B. taeanensis BH030017T, B. algicola KMM 3737T and B. hwajinpoensis SW-72T as genus Lottiidibacillus.</title>
        <authorList>
            <person name="Liu R."/>
            <person name="Huang Z."/>
        </authorList>
    </citation>
    <scope>NUCLEOTIDE SEQUENCE [LARGE SCALE GENOMIC DNA]</scope>
    <source>
        <strain evidence="9 10">BH030017</strain>
    </source>
</reference>
<dbReference type="GO" id="GO:0005524">
    <property type="term" value="F:ATP binding"/>
    <property type="evidence" value="ECO:0007669"/>
    <property type="project" value="UniProtKB-KW"/>
</dbReference>
<evidence type="ECO:0000256" key="5">
    <source>
        <dbReference type="ARBA" id="ARBA00022840"/>
    </source>
</evidence>
<name>A0A366XR10_9BACI</name>
<dbReference type="GO" id="GO:0016301">
    <property type="term" value="F:kinase activity"/>
    <property type="evidence" value="ECO:0007669"/>
    <property type="project" value="UniProtKB-KW"/>
</dbReference>
<dbReference type="SUPFAM" id="SSF142764">
    <property type="entry name" value="YgbK-like"/>
    <property type="match status" value="1"/>
</dbReference>
<keyword evidence="10" id="KW-1185">Reference proteome</keyword>
<keyword evidence="5" id="KW-0067">ATP-binding</keyword>
<dbReference type="Pfam" id="PF07005">
    <property type="entry name" value="SBD_N"/>
    <property type="match status" value="1"/>
</dbReference>
<protein>
    <submittedName>
        <fullName evidence="9">Hrp-dependent type III effector protein</fullName>
    </submittedName>
</protein>